<keyword evidence="2" id="KW-1185">Reference proteome</keyword>
<name>A0ABD1Y273_9MARC</name>
<organism evidence="1 2">
    <name type="scientific">Riccia fluitans</name>
    <dbReference type="NCBI Taxonomy" id="41844"/>
    <lineage>
        <taxon>Eukaryota</taxon>
        <taxon>Viridiplantae</taxon>
        <taxon>Streptophyta</taxon>
        <taxon>Embryophyta</taxon>
        <taxon>Marchantiophyta</taxon>
        <taxon>Marchantiopsida</taxon>
        <taxon>Marchantiidae</taxon>
        <taxon>Marchantiales</taxon>
        <taxon>Ricciaceae</taxon>
        <taxon>Riccia</taxon>
    </lineage>
</organism>
<sequence>MFFYRIGNVGPCKHEKGDGREVRPSKEDPPSCALMRFSSGARSVGGRHALSREVGRRRLITGGVRDGNGSRVRNYQLSRSAGQSFCPGGKYLSELRNKDVNLPGSLCIHTRVREAARRHYGVSADCPRAAAATAAVITKEKSLGSCSSSAGGRRRSCVLANGCRTAQ</sequence>
<evidence type="ECO:0000313" key="2">
    <source>
        <dbReference type="Proteomes" id="UP001605036"/>
    </source>
</evidence>
<dbReference type="AlphaFoldDB" id="A0ABD1Y273"/>
<accession>A0ABD1Y273</accession>
<evidence type="ECO:0000313" key="1">
    <source>
        <dbReference type="EMBL" id="KAL2620731.1"/>
    </source>
</evidence>
<dbReference type="EMBL" id="JBHFFA010000006">
    <property type="protein sequence ID" value="KAL2620731.1"/>
    <property type="molecule type" value="Genomic_DNA"/>
</dbReference>
<comment type="caution">
    <text evidence="1">The sequence shown here is derived from an EMBL/GenBank/DDBJ whole genome shotgun (WGS) entry which is preliminary data.</text>
</comment>
<dbReference type="Proteomes" id="UP001605036">
    <property type="component" value="Unassembled WGS sequence"/>
</dbReference>
<gene>
    <name evidence="1" type="ORF">R1flu_000936</name>
</gene>
<proteinExistence type="predicted"/>
<protein>
    <submittedName>
        <fullName evidence="1">Uncharacterized protein</fullName>
    </submittedName>
</protein>
<reference evidence="1 2" key="1">
    <citation type="submission" date="2024-09" db="EMBL/GenBank/DDBJ databases">
        <title>Chromosome-scale assembly of Riccia fluitans.</title>
        <authorList>
            <person name="Paukszto L."/>
            <person name="Sawicki J."/>
            <person name="Karawczyk K."/>
            <person name="Piernik-Szablinska J."/>
            <person name="Szczecinska M."/>
            <person name="Mazdziarz M."/>
        </authorList>
    </citation>
    <scope>NUCLEOTIDE SEQUENCE [LARGE SCALE GENOMIC DNA]</scope>
    <source>
        <strain evidence="1">Rf_01</strain>
        <tissue evidence="1">Aerial parts of the thallus</tissue>
    </source>
</reference>